<evidence type="ECO:0000313" key="8">
    <source>
        <dbReference type="Proteomes" id="UP000184088"/>
    </source>
</evidence>
<dbReference type="EMBL" id="FQVH01000007">
    <property type="protein sequence ID" value="SHE89829.1"/>
    <property type="molecule type" value="Genomic_DNA"/>
</dbReference>
<evidence type="ECO:0000313" key="7">
    <source>
        <dbReference type="EMBL" id="SHE89829.1"/>
    </source>
</evidence>
<keyword evidence="2 6" id="KW-0489">Methyltransferase</keyword>
<dbReference type="PIRSF" id="PIRSF004505">
    <property type="entry name" value="MT_bac"/>
    <property type="match status" value="1"/>
</dbReference>
<comment type="subcellular location">
    <subcellularLocation>
        <location evidence="6">Cytoplasm</location>
    </subcellularLocation>
</comment>
<keyword evidence="3 6" id="KW-0808">Transferase</keyword>
<dbReference type="NCBIfam" id="NF000985">
    <property type="entry name" value="PRK00103.1-3"/>
    <property type="match status" value="1"/>
</dbReference>
<dbReference type="PANTHER" id="PTHR33603:SF1">
    <property type="entry name" value="RIBOSOMAL RNA LARGE SUBUNIT METHYLTRANSFERASE H"/>
    <property type="match status" value="1"/>
</dbReference>
<dbReference type="GO" id="GO:0070038">
    <property type="term" value="F:rRNA (pseudouridine-N3-)-methyltransferase activity"/>
    <property type="evidence" value="ECO:0007669"/>
    <property type="project" value="UniProtKB-UniRule"/>
</dbReference>
<dbReference type="AlphaFoldDB" id="A0A1M4X8L0"/>
<evidence type="ECO:0000256" key="5">
    <source>
        <dbReference type="ARBA" id="ARBA00038303"/>
    </source>
</evidence>
<keyword evidence="1 6" id="KW-0698">rRNA processing</keyword>
<dbReference type="InterPro" id="IPR003742">
    <property type="entry name" value="RlmH-like"/>
</dbReference>
<dbReference type="EC" id="2.1.1.177" evidence="6"/>
<dbReference type="RefSeq" id="WP_073342227.1">
    <property type="nucleotide sequence ID" value="NZ_FQVH01000007.1"/>
</dbReference>
<keyword evidence="8" id="KW-1185">Reference proteome</keyword>
<dbReference type="InterPro" id="IPR029026">
    <property type="entry name" value="tRNA_m1G_MTases_N"/>
</dbReference>
<proteinExistence type="inferred from homology"/>
<evidence type="ECO:0000256" key="1">
    <source>
        <dbReference type="ARBA" id="ARBA00022552"/>
    </source>
</evidence>
<comment type="similarity">
    <text evidence="5 6">Belongs to the RNA methyltransferase RlmH family.</text>
</comment>
<comment type="subunit">
    <text evidence="6">Homodimer.</text>
</comment>
<dbReference type="InterPro" id="IPR029028">
    <property type="entry name" value="Alpha/beta_knot_MTases"/>
</dbReference>
<dbReference type="Gene3D" id="3.40.1280.10">
    <property type="match status" value="1"/>
</dbReference>
<dbReference type="OrthoDB" id="9806643at2"/>
<dbReference type="Pfam" id="PF02590">
    <property type="entry name" value="SPOUT_MTase"/>
    <property type="match status" value="1"/>
</dbReference>
<comment type="catalytic activity">
    <reaction evidence="6">
        <text>pseudouridine(1915) in 23S rRNA + S-adenosyl-L-methionine = N(3)-methylpseudouridine(1915) in 23S rRNA + S-adenosyl-L-homocysteine + H(+)</text>
        <dbReference type="Rhea" id="RHEA:42752"/>
        <dbReference type="Rhea" id="RHEA-COMP:10221"/>
        <dbReference type="Rhea" id="RHEA-COMP:10222"/>
        <dbReference type="ChEBI" id="CHEBI:15378"/>
        <dbReference type="ChEBI" id="CHEBI:57856"/>
        <dbReference type="ChEBI" id="CHEBI:59789"/>
        <dbReference type="ChEBI" id="CHEBI:65314"/>
        <dbReference type="ChEBI" id="CHEBI:74486"/>
        <dbReference type="EC" id="2.1.1.177"/>
    </reaction>
</comment>
<dbReference type="Proteomes" id="UP000184088">
    <property type="component" value="Unassembled WGS sequence"/>
</dbReference>
<sequence>MGIDIIAVGKIKEKYIQEGVSEYAKRLSRYCKLNIVEVPDEKAPENLSDAQKEQVKQLEGERIRAKIKKGSFVIVTDINGEQMSSERLASKLNELILSGKNDITIVIGGSLGLCDELVKNADMRLSFSKLTFPHQLFRLILLEQLYRCFKIIHAEPYHK</sequence>
<keyword evidence="6" id="KW-0963">Cytoplasm</keyword>
<reference evidence="7 8" key="1">
    <citation type="submission" date="2016-11" db="EMBL/GenBank/DDBJ databases">
        <authorList>
            <person name="Jaros S."/>
            <person name="Januszkiewicz K."/>
            <person name="Wedrychowicz H."/>
        </authorList>
    </citation>
    <scope>NUCLEOTIDE SEQUENCE [LARGE SCALE GENOMIC DNA]</scope>
    <source>
        <strain evidence="7 8">DSM 17918</strain>
    </source>
</reference>
<comment type="caution">
    <text evidence="6">Lacks conserved residue(s) required for the propagation of feature annotation.</text>
</comment>
<evidence type="ECO:0000256" key="6">
    <source>
        <dbReference type="HAMAP-Rule" id="MF_00658"/>
    </source>
</evidence>
<dbReference type="GO" id="GO:0005737">
    <property type="term" value="C:cytoplasm"/>
    <property type="evidence" value="ECO:0007669"/>
    <property type="project" value="UniProtKB-SubCell"/>
</dbReference>
<organism evidence="7 8">
    <name type="scientific">Caldanaerobius fijiensis DSM 17918</name>
    <dbReference type="NCBI Taxonomy" id="1121256"/>
    <lineage>
        <taxon>Bacteria</taxon>
        <taxon>Bacillati</taxon>
        <taxon>Bacillota</taxon>
        <taxon>Clostridia</taxon>
        <taxon>Thermoanaerobacterales</taxon>
        <taxon>Thermoanaerobacteraceae</taxon>
        <taxon>Caldanaerobius</taxon>
    </lineage>
</organism>
<protein>
    <recommendedName>
        <fullName evidence="6">Ribosomal RNA large subunit methyltransferase H</fullName>
        <ecNumber evidence="6">2.1.1.177</ecNumber>
    </recommendedName>
    <alternativeName>
        <fullName evidence="6">23S rRNA (pseudouridine1915-N3)-methyltransferase</fullName>
    </alternativeName>
    <alternativeName>
        <fullName evidence="6">23S rRNA m3Psi1915 methyltransferase</fullName>
    </alternativeName>
    <alternativeName>
        <fullName evidence="6">rRNA (pseudouridine-N3-)-methyltransferase RlmH</fullName>
    </alternativeName>
</protein>
<dbReference type="CDD" id="cd18081">
    <property type="entry name" value="RlmH-like"/>
    <property type="match status" value="1"/>
</dbReference>
<dbReference type="HAMAP" id="MF_00658">
    <property type="entry name" value="23SrRNA_methyltr_H"/>
    <property type="match status" value="1"/>
</dbReference>
<dbReference type="NCBIfam" id="TIGR00246">
    <property type="entry name" value="tRNA_RlmH_YbeA"/>
    <property type="match status" value="1"/>
</dbReference>
<comment type="function">
    <text evidence="6">Specifically methylates the pseudouridine at position 1915 (m3Psi1915) in 23S rRNA.</text>
</comment>
<feature type="binding site" evidence="6">
    <location>
        <begin position="127"/>
        <end position="132"/>
    </location>
    <ligand>
        <name>S-adenosyl-L-methionine</name>
        <dbReference type="ChEBI" id="CHEBI:59789"/>
    </ligand>
</feature>
<dbReference type="PANTHER" id="PTHR33603">
    <property type="entry name" value="METHYLTRANSFERASE"/>
    <property type="match status" value="1"/>
</dbReference>
<evidence type="ECO:0000256" key="2">
    <source>
        <dbReference type="ARBA" id="ARBA00022603"/>
    </source>
</evidence>
<evidence type="ECO:0000256" key="3">
    <source>
        <dbReference type="ARBA" id="ARBA00022679"/>
    </source>
</evidence>
<dbReference type="NCBIfam" id="NF000986">
    <property type="entry name" value="PRK00103.1-4"/>
    <property type="match status" value="1"/>
</dbReference>
<dbReference type="STRING" id="1121256.SAMN02746089_00983"/>
<gene>
    <name evidence="6" type="primary">rlmH</name>
    <name evidence="7" type="ORF">SAMN02746089_00983</name>
</gene>
<name>A0A1M4X8L0_9THEO</name>
<dbReference type="SUPFAM" id="SSF75217">
    <property type="entry name" value="alpha/beta knot"/>
    <property type="match status" value="1"/>
</dbReference>
<feature type="binding site" evidence="6">
    <location>
        <position position="108"/>
    </location>
    <ligand>
        <name>S-adenosyl-L-methionine</name>
        <dbReference type="ChEBI" id="CHEBI:59789"/>
    </ligand>
</feature>
<keyword evidence="4 6" id="KW-0949">S-adenosyl-L-methionine</keyword>
<evidence type="ECO:0000256" key="4">
    <source>
        <dbReference type="ARBA" id="ARBA00022691"/>
    </source>
</evidence>
<accession>A0A1M4X8L0</accession>